<proteinExistence type="predicted"/>
<feature type="region of interest" description="Disordered" evidence="1">
    <location>
        <begin position="299"/>
        <end position="366"/>
    </location>
</feature>
<dbReference type="Pfam" id="PF14111">
    <property type="entry name" value="DUF4283"/>
    <property type="match status" value="1"/>
</dbReference>
<dbReference type="Proteomes" id="UP000264353">
    <property type="component" value="Chromosome A6"/>
</dbReference>
<feature type="domain" description="DUF4283" evidence="2">
    <location>
        <begin position="25"/>
        <end position="106"/>
    </location>
</feature>
<evidence type="ECO:0000256" key="1">
    <source>
        <dbReference type="SAM" id="MobiDB-lite"/>
    </source>
</evidence>
<reference evidence="3 4" key="1">
    <citation type="submission" date="2018-06" db="EMBL/GenBank/DDBJ databases">
        <title>WGS assembly of Brassica rapa FPsc.</title>
        <authorList>
            <person name="Bowman J."/>
            <person name="Kohchi T."/>
            <person name="Yamato K."/>
            <person name="Jenkins J."/>
            <person name="Shu S."/>
            <person name="Ishizaki K."/>
            <person name="Yamaoka S."/>
            <person name="Nishihama R."/>
            <person name="Nakamura Y."/>
            <person name="Berger F."/>
            <person name="Adam C."/>
            <person name="Aki S."/>
            <person name="Althoff F."/>
            <person name="Araki T."/>
            <person name="Arteaga-Vazquez M."/>
            <person name="Balasubrmanian S."/>
            <person name="Bauer D."/>
            <person name="Boehm C."/>
            <person name="Briginshaw L."/>
            <person name="Caballero-Perez J."/>
            <person name="Catarino B."/>
            <person name="Chen F."/>
            <person name="Chiyoda S."/>
            <person name="Chovatia M."/>
            <person name="Davies K."/>
            <person name="Delmans M."/>
            <person name="Demura T."/>
            <person name="Dierschke T."/>
            <person name="Dolan L."/>
            <person name="Dorantes-Acosta A."/>
            <person name="Eklund D."/>
            <person name="Florent S."/>
            <person name="Flores-Sandoval E."/>
            <person name="Fujiyama A."/>
            <person name="Fukuzawa H."/>
            <person name="Galik B."/>
            <person name="Grimanelli D."/>
            <person name="Grimwood J."/>
            <person name="Grossniklaus U."/>
            <person name="Hamada T."/>
            <person name="Haseloff J."/>
            <person name="Hetherington A."/>
            <person name="Higo A."/>
            <person name="Hirakawa Y."/>
            <person name="Hundley H."/>
            <person name="Ikeda Y."/>
            <person name="Inoue K."/>
            <person name="Inoue S."/>
            <person name="Ishida S."/>
            <person name="Jia Q."/>
            <person name="Kakita M."/>
            <person name="Kanazawa T."/>
            <person name="Kawai Y."/>
            <person name="Kawashima T."/>
            <person name="Kennedy M."/>
            <person name="Kinose K."/>
            <person name="Kinoshita T."/>
            <person name="Kohara Y."/>
            <person name="Koide E."/>
            <person name="Komatsu K."/>
            <person name="Kopischke S."/>
            <person name="Kubo M."/>
            <person name="Kyozuka J."/>
            <person name="Lagercrantz U."/>
            <person name="Lin S."/>
            <person name="Lindquist E."/>
            <person name="Lipzen A."/>
            <person name="Lu C."/>
            <person name="Luna E."/>
            <person name="Martienssen R."/>
            <person name="Minamino N."/>
            <person name="Mizutani M."/>
            <person name="Mizutani M."/>
            <person name="Mochizuki N."/>
            <person name="Monte I."/>
            <person name="Mosher R."/>
            <person name="Nagasaki H."/>
            <person name="Nakagami H."/>
            <person name="Naramoto S."/>
            <person name="Nishitani K."/>
            <person name="Ohtani M."/>
            <person name="Okamoto T."/>
            <person name="Okumura M."/>
            <person name="Phillips J."/>
            <person name="Pollak B."/>
            <person name="Reinders A."/>
            <person name="Roevekamp M."/>
            <person name="Sano R."/>
            <person name="Sawa S."/>
            <person name="Schmid M."/>
            <person name="Shirakawa M."/>
            <person name="Solano R."/>
            <person name="Spunde A."/>
            <person name="Suetsugu N."/>
            <person name="Sugano S."/>
            <person name="Sugiyama A."/>
            <person name="Sun R."/>
            <person name="Suzuki Y."/>
            <person name="Takenaka M."/>
            <person name="Takezawa D."/>
            <person name="Tomogane H."/>
            <person name="Tsuzuki M."/>
            <person name="Ueda T."/>
            <person name="Umeda M."/>
            <person name="Ward J."/>
            <person name="Watanabe Y."/>
            <person name="Yazaki K."/>
            <person name="Yokoyama R."/>
            <person name="Yoshitake Y."/>
            <person name="Yotsui I."/>
            <person name="Zachgo S."/>
            <person name="Schmutz J."/>
        </authorList>
    </citation>
    <scope>NUCLEOTIDE SEQUENCE [LARGE SCALE GENOMIC DNA]</scope>
    <source>
        <strain evidence="4">cv. B-3</strain>
    </source>
</reference>
<name>A0A397YZF1_BRACM</name>
<evidence type="ECO:0000259" key="2">
    <source>
        <dbReference type="Pfam" id="PF14111"/>
    </source>
</evidence>
<gene>
    <name evidence="3" type="ORF">BRARA_F02075</name>
</gene>
<dbReference type="EMBL" id="CM010633">
    <property type="protein sequence ID" value="RID58807.1"/>
    <property type="molecule type" value="Genomic_DNA"/>
</dbReference>
<dbReference type="AlphaFoldDB" id="A0A397YZF1"/>
<dbReference type="InterPro" id="IPR040256">
    <property type="entry name" value="At4g02000-like"/>
</dbReference>
<evidence type="ECO:0000313" key="4">
    <source>
        <dbReference type="Proteomes" id="UP000264353"/>
    </source>
</evidence>
<protein>
    <recommendedName>
        <fullName evidence="2">DUF4283 domain-containing protein</fullName>
    </recommendedName>
</protein>
<dbReference type="PANTHER" id="PTHR31286">
    <property type="entry name" value="GLYCINE-RICH CELL WALL STRUCTURAL PROTEIN 1.8-LIKE"/>
    <property type="match status" value="1"/>
</dbReference>
<dbReference type="PANTHER" id="PTHR31286:SF148">
    <property type="entry name" value="DUF4283 DOMAIN-CONTAINING PROTEIN"/>
    <property type="match status" value="1"/>
</dbReference>
<sequence>MLIDFLDGVADVSIPDELMEDVEPLWKCFVVGYFMNDAPHIGTIHSTVNRIWATQGKATRIDVQFIAKKTVLFRIEDEQVRNRIVRRKFWHISDVPLVLNEWNPETAKAPPDLTAMPLWVDLENVPDYLYSKKGLSYLARTAGKFVKLHPNTERCVRLDVARVLVEVDLGKPLPQKICFKGRDGLETTRTELAAREEVGQRPGKKIVYELMNELSQVSVVPGSTSGKETVPEKDMRVFLNILSSGEESENWITMGGQSPKRSSPTKQAEVFQTVVSPNGFQLLQDIPEEEEEGEIIEAKDRIDDSGVRDNSLATVDEPAGSQGTKRSGVTSGQRGKGKHRPVIANTRGLVQAVSSGQTKKSSSRRK</sequence>
<dbReference type="InterPro" id="IPR025558">
    <property type="entry name" value="DUF4283"/>
</dbReference>
<evidence type="ECO:0000313" key="3">
    <source>
        <dbReference type="EMBL" id="RID58807.1"/>
    </source>
</evidence>
<organism evidence="3 4">
    <name type="scientific">Brassica campestris</name>
    <name type="common">Field mustard</name>
    <dbReference type="NCBI Taxonomy" id="3711"/>
    <lineage>
        <taxon>Eukaryota</taxon>
        <taxon>Viridiplantae</taxon>
        <taxon>Streptophyta</taxon>
        <taxon>Embryophyta</taxon>
        <taxon>Tracheophyta</taxon>
        <taxon>Spermatophyta</taxon>
        <taxon>Magnoliopsida</taxon>
        <taxon>eudicotyledons</taxon>
        <taxon>Gunneridae</taxon>
        <taxon>Pentapetalae</taxon>
        <taxon>rosids</taxon>
        <taxon>malvids</taxon>
        <taxon>Brassicales</taxon>
        <taxon>Brassicaceae</taxon>
        <taxon>Brassiceae</taxon>
        <taxon>Brassica</taxon>
    </lineage>
</organism>
<accession>A0A397YZF1</accession>
<feature type="compositionally biased region" description="Polar residues" evidence="1">
    <location>
        <begin position="321"/>
        <end position="333"/>
    </location>
</feature>